<sequence>MGKSHVHSLEIEEETAPPSPPPEPPEPPPPPLGETAEIFLEKFTVPTTNELATTSLDASSLWVIRSGGQEIQPSSSPAATSHRQTTAKYGAAADSSRRHQDLAQQMEGDRWRRGRIPPQSSKHGRWQKVLAEVCALEKKMVAGRAGRSTVTGRAAGRAQAATARASFDS</sequence>
<proteinExistence type="predicted"/>
<comment type="caution">
    <text evidence="1">The sequence shown here is derived from an EMBL/GenBank/DDBJ whole genome shotgun (WGS) entry which is preliminary data.</text>
</comment>
<evidence type="ECO:0000313" key="1">
    <source>
        <dbReference type="EMBL" id="KAI5656681.1"/>
    </source>
</evidence>
<evidence type="ECO:0000313" key="2">
    <source>
        <dbReference type="Proteomes" id="UP001060085"/>
    </source>
</evidence>
<accession>A0ACC0A7D6</accession>
<protein>
    <submittedName>
        <fullName evidence="1">Uncharacterized protein</fullName>
    </submittedName>
</protein>
<keyword evidence="2" id="KW-1185">Reference proteome</keyword>
<gene>
    <name evidence="1" type="ORF">M9H77_25474</name>
</gene>
<organism evidence="1 2">
    <name type="scientific">Catharanthus roseus</name>
    <name type="common">Madagascar periwinkle</name>
    <name type="synonym">Vinca rosea</name>
    <dbReference type="NCBI Taxonomy" id="4058"/>
    <lineage>
        <taxon>Eukaryota</taxon>
        <taxon>Viridiplantae</taxon>
        <taxon>Streptophyta</taxon>
        <taxon>Embryophyta</taxon>
        <taxon>Tracheophyta</taxon>
        <taxon>Spermatophyta</taxon>
        <taxon>Magnoliopsida</taxon>
        <taxon>eudicotyledons</taxon>
        <taxon>Gunneridae</taxon>
        <taxon>Pentapetalae</taxon>
        <taxon>asterids</taxon>
        <taxon>lamiids</taxon>
        <taxon>Gentianales</taxon>
        <taxon>Apocynaceae</taxon>
        <taxon>Rauvolfioideae</taxon>
        <taxon>Vinceae</taxon>
        <taxon>Catharanthinae</taxon>
        <taxon>Catharanthus</taxon>
    </lineage>
</organism>
<dbReference type="EMBL" id="CM044706">
    <property type="protein sequence ID" value="KAI5656681.1"/>
    <property type="molecule type" value="Genomic_DNA"/>
</dbReference>
<reference evidence="2" key="1">
    <citation type="journal article" date="2023" name="Nat. Plants">
        <title>Single-cell RNA sequencing provides a high-resolution roadmap for understanding the multicellular compartmentation of specialized metabolism.</title>
        <authorList>
            <person name="Sun S."/>
            <person name="Shen X."/>
            <person name="Li Y."/>
            <person name="Li Y."/>
            <person name="Wang S."/>
            <person name="Li R."/>
            <person name="Zhang H."/>
            <person name="Shen G."/>
            <person name="Guo B."/>
            <person name="Wei J."/>
            <person name="Xu J."/>
            <person name="St-Pierre B."/>
            <person name="Chen S."/>
            <person name="Sun C."/>
        </authorList>
    </citation>
    <scope>NUCLEOTIDE SEQUENCE [LARGE SCALE GENOMIC DNA]</scope>
</reference>
<name>A0ACC0A7D6_CATRO</name>
<dbReference type="Proteomes" id="UP001060085">
    <property type="component" value="Linkage Group LG06"/>
</dbReference>